<dbReference type="Proteomes" id="UP000229757">
    <property type="component" value="Chromosome"/>
</dbReference>
<reference evidence="1 2" key="1">
    <citation type="journal article" date="2017" name="Environ. Microbiol.">
        <title>Genomic and physiological analyses of 'Reinekea forsetii' reveal a versatile opportunistic lifestyle during spring algae blooms.</title>
        <authorList>
            <person name="Avci B."/>
            <person name="Hahnke R.L."/>
            <person name="Chafee M."/>
            <person name="Fischer T."/>
            <person name="Gruber-Vodicka H."/>
            <person name="Tegetmeyer H.E."/>
            <person name="Harder J."/>
            <person name="Fuchs B.M."/>
            <person name="Amann R.I."/>
            <person name="Teeling H."/>
        </authorList>
    </citation>
    <scope>NUCLEOTIDE SEQUENCE [LARGE SCALE GENOMIC DNA]</scope>
    <source>
        <strain evidence="1 2">Hel1_31_D35</strain>
    </source>
</reference>
<organism evidence="1 2">
    <name type="scientific">Reinekea forsetii</name>
    <dbReference type="NCBI Taxonomy" id="1336806"/>
    <lineage>
        <taxon>Bacteria</taxon>
        <taxon>Pseudomonadati</taxon>
        <taxon>Pseudomonadota</taxon>
        <taxon>Gammaproteobacteria</taxon>
        <taxon>Oceanospirillales</taxon>
        <taxon>Saccharospirillaceae</taxon>
        <taxon>Reinekea</taxon>
    </lineage>
</organism>
<evidence type="ECO:0000313" key="1">
    <source>
        <dbReference type="EMBL" id="ATX76635.1"/>
    </source>
</evidence>
<proteinExistence type="predicted"/>
<accession>A0A2K8KPD4</accession>
<name>A0A2K8KPD4_9GAMM</name>
<dbReference type="Gene3D" id="3.90.1480.10">
    <property type="entry name" value="Alpha-2,3-sialyltransferase"/>
    <property type="match status" value="1"/>
</dbReference>
<dbReference type="KEGG" id="rfo:REIFOR_01489"/>
<protein>
    <submittedName>
        <fullName evidence="1">Glycosyltransferase, GT73 family</fullName>
    </submittedName>
</protein>
<keyword evidence="1" id="KW-0808">Transferase</keyword>
<dbReference type="AlphaFoldDB" id="A0A2K8KPD4"/>
<dbReference type="GO" id="GO:0016740">
    <property type="term" value="F:transferase activity"/>
    <property type="evidence" value="ECO:0007669"/>
    <property type="project" value="UniProtKB-KW"/>
</dbReference>
<keyword evidence="2" id="KW-1185">Reference proteome</keyword>
<gene>
    <name evidence="1" type="ORF">REIFOR_01489</name>
</gene>
<evidence type="ECO:0000313" key="2">
    <source>
        <dbReference type="Proteomes" id="UP000229757"/>
    </source>
</evidence>
<dbReference type="EMBL" id="CP011797">
    <property type="protein sequence ID" value="ATX76635.1"/>
    <property type="molecule type" value="Genomic_DNA"/>
</dbReference>
<sequence length="318" mass="35755">MNKQRFRRFDLYTTAYRTFYKLLVPVALKHMAITRPFLRLMADADAWQVYWKGHCIGRTGSWADLRAEAPVRLFSVGSGPSINQQDLGLIPGEQCVLVNGAISLVLDSTVSRPFAVMIEDSRFIYERADMLMQLPQGTRLCLVASAMQALGATCGAEGLAHFELFLIDGFETPYGKARRTVNDAPNESYRMSAKAKLSLNLAQGHFGCGTVMYCGIQLAFHLRVQQLYLVGFDLTDFDQPRFYENQHNAAWTGLQNAYQERILPALRLAVDIAQEFNMSIENCSHTSIIPRELIPFNARLMPPSWDGHYAGEEGSAER</sequence>